<dbReference type="Pfam" id="PF00440">
    <property type="entry name" value="TetR_N"/>
    <property type="match status" value="1"/>
</dbReference>
<dbReference type="GO" id="GO:0006355">
    <property type="term" value="P:regulation of DNA-templated transcription"/>
    <property type="evidence" value="ECO:0007669"/>
    <property type="project" value="UniProtKB-ARBA"/>
</dbReference>
<evidence type="ECO:0000313" key="4">
    <source>
        <dbReference type="EMBL" id="PIB76167.1"/>
    </source>
</evidence>
<dbReference type="OrthoDB" id="4726108at2"/>
<dbReference type="Proteomes" id="UP000230551">
    <property type="component" value="Unassembled WGS sequence"/>
</dbReference>
<comment type="caution">
    <text evidence="4">The sequence shown here is derived from an EMBL/GenBank/DDBJ whole genome shotgun (WGS) entry which is preliminary data.</text>
</comment>
<dbReference type="InterPro" id="IPR001647">
    <property type="entry name" value="HTH_TetR"/>
</dbReference>
<gene>
    <name evidence="4" type="ORF">CQY22_007270</name>
</gene>
<dbReference type="PANTHER" id="PTHR30328">
    <property type="entry name" value="TRANSCRIPTIONAL REPRESSOR"/>
    <property type="match status" value="1"/>
</dbReference>
<keyword evidence="5" id="KW-1185">Reference proteome</keyword>
<dbReference type="GO" id="GO:0003677">
    <property type="term" value="F:DNA binding"/>
    <property type="evidence" value="ECO:0007669"/>
    <property type="project" value="UniProtKB-UniRule"/>
</dbReference>
<dbReference type="SUPFAM" id="SSF48498">
    <property type="entry name" value="Tetracyclin repressor-like, C-terminal domain"/>
    <property type="match status" value="1"/>
</dbReference>
<proteinExistence type="predicted"/>
<dbReference type="InterPro" id="IPR041474">
    <property type="entry name" value="NicS_C"/>
</dbReference>
<dbReference type="RefSeq" id="WP_090584663.1">
    <property type="nucleotide sequence ID" value="NZ_CP104302.1"/>
</dbReference>
<dbReference type="InterPro" id="IPR050109">
    <property type="entry name" value="HTH-type_TetR-like_transc_reg"/>
</dbReference>
<sequence>MGEPPVTSRKPRDPAKVRANLLAVATEVFAELGYYGARVDDIAARSTTTKRMIYYYFGDKDGLFTAVLEHAYAQVRAAEASLQLADLPPAEALQSLVRHTFRWHAAHPELARLVSVENTLQADHLRGSPDHHRANRPIIATIGDILEHGRAEGVFLRAASALDLHLQMTAMALFQVTNAATVEATFGVDLLDPATVDAAADNLAAMMTAWLRSPAPI</sequence>
<reference evidence="4 5" key="1">
    <citation type="journal article" date="2017" name="Infect. Genet. Evol.">
        <title>The new phylogeny of the genus Mycobacterium: The old and the news.</title>
        <authorList>
            <person name="Tortoli E."/>
            <person name="Fedrizzi T."/>
            <person name="Meehan C.J."/>
            <person name="Trovato A."/>
            <person name="Grottola A."/>
            <person name="Giacobazzi E."/>
            <person name="Serpini G.F."/>
            <person name="Tagliazucchi S."/>
            <person name="Fabio A."/>
            <person name="Bettua C."/>
            <person name="Bertorelli R."/>
            <person name="Frascaro F."/>
            <person name="De Sanctis V."/>
            <person name="Pecorari M."/>
            <person name="Jousson O."/>
            <person name="Segata N."/>
            <person name="Cirillo D.M."/>
        </authorList>
    </citation>
    <scope>NUCLEOTIDE SEQUENCE [LARGE SCALE GENOMIC DNA]</scope>
    <source>
        <strain evidence="4 5">CIP1034565</strain>
    </source>
</reference>
<feature type="DNA-binding region" description="H-T-H motif" evidence="2">
    <location>
        <begin position="38"/>
        <end position="57"/>
    </location>
</feature>
<dbReference type="PROSITE" id="PS50977">
    <property type="entry name" value="HTH_TETR_2"/>
    <property type="match status" value="1"/>
</dbReference>
<dbReference type="InterPro" id="IPR009057">
    <property type="entry name" value="Homeodomain-like_sf"/>
</dbReference>
<keyword evidence="1 2" id="KW-0238">DNA-binding</keyword>
<evidence type="ECO:0000256" key="1">
    <source>
        <dbReference type="ARBA" id="ARBA00023125"/>
    </source>
</evidence>
<dbReference type="PANTHER" id="PTHR30328:SF54">
    <property type="entry name" value="HTH-TYPE TRANSCRIPTIONAL REPRESSOR SCO4008"/>
    <property type="match status" value="1"/>
</dbReference>
<dbReference type="SUPFAM" id="SSF46689">
    <property type="entry name" value="Homeodomain-like"/>
    <property type="match status" value="1"/>
</dbReference>
<organism evidence="4 5">
    <name type="scientific">Mycolicibacterium brumae</name>
    <dbReference type="NCBI Taxonomy" id="85968"/>
    <lineage>
        <taxon>Bacteria</taxon>
        <taxon>Bacillati</taxon>
        <taxon>Actinomycetota</taxon>
        <taxon>Actinomycetes</taxon>
        <taxon>Mycobacteriales</taxon>
        <taxon>Mycobacteriaceae</taxon>
        <taxon>Mycolicibacterium</taxon>
    </lineage>
</organism>
<dbReference type="AlphaFoldDB" id="A0A2G5PCX2"/>
<protein>
    <submittedName>
        <fullName evidence="4">TetR/AcrR family transcriptional regulator</fullName>
    </submittedName>
</protein>
<accession>A0A2G5PCX2</accession>
<evidence type="ECO:0000256" key="2">
    <source>
        <dbReference type="PROSITE-ProRule" id="PRU00335"/>
    </source>
</evidence>
<name>A0A2G5PCX2_9MYCO</name>
<dbReference type="STRING" id="85968.GCA_900073015_00031"/>
<evidence type="ECO:0000313" key="5">
    <source>
        <dbReference type="Proteomes" id="UP000230551"/>
    </source>
</evidence>
<dbReference type="Pfam" id="PF17938">
    <property type="entry name" value="TetR_C_29"/>
    <property type="match status" value="1"/>
</dbReference>
<feature type="domain" description="HTH tetR-type" evidence="3">
    <location>
        <begin position="15"/>
        <end position="75"/>
    </location>
</feature>
<dbReference type="PRINTS" id="PR00455">
    <property type="entry name" value="HTHTETR"/>
</dbReference>
<evidence type="ECO:0000259" key="3">
    <source>
        <dbReference type="PROSITE" id="PS50977"/>
    </source>
</evidence>
<dbReference type="EMBL" id="PDCN02000006">
    <property type="protein sequence ID" value="PIB76167.1"/>
    <property type="molecule type" value="Genomic_DNA"/>
</dbReference>
<dbReference type="Gene3D" id="1.10.357.10">
    <property type="entry name" value="Tetracycline Repressor, domain 2"/>
    <property type="match status" value="1"/>
</dbReference>
<dbReference type="InterPro" id="IPR036271">
    <property type="entry name" value="Tet_transcr_reg_TetR-rel_C_sf"/>
</dbReference>